<dbReference type="Proteomes" id="UP000076021">
    <property type="component" value="Chromosome"/>
</dbReference>
<proteinExistence type="predicted"/>
<dbReference type="EMBL" id="CP014806">
    <property type="protein sequence ID" value="AMX00325.1"/>
    <property type="molecule type" value="Genomic_DNA"/>
</dbReference>
<protein>
    <submittedName>
        <fullName evidence="1">Sugar epimerase</fullName>
    </submittedName>
</protein>
<reference evidence="1 2" key="1">
    <citation type="journal article" date="2016" name="Genome Announc.">
        <title>Whole-Genome Sequence of Rummeliibacillus stabekisii Strain PP9 Isolated from Antarctic Soil.</title>
        <authorList>
            <person name="da Mota F.F."/>
            <person name="Vollu R.E."/>
            <person name="Jurelevicius D."/>
            <person name="Seldin L."/>
        </authorList>
    </citation>
    <scope>NUCLEOTIDE SEQUENCE [LARGE SCALE GENOMIC DNA]</scope>
    <source>
        <strain evidence="1 2">PP9</strain>
    </source>
</reference>
<dbReference type="Pfam" id="PF10898">
    <property type="entry name" value="DUF2716"/>
    <property type="match status" value="1"/>
</dbReference>
<evidence type="ECO:0000313" key="2">
    <source>
        <dbReference type="Proteomes" id="UP000076021"/>
    </source>
</evidence>
<reference evidence="2" key="2">
    <citation type="submission" date="2016-03" db="EMBL/GenBank/DDBJ databases">
        <authorList>
            <person name="Ploux O."/>
        </authorList>
    </citation>
    <scope>NUCLEOTIDE SEQUENCE [LARGE SCALE GENOMIC DNA]</scope>
    <source>
        <strain evidence="2">PP9</strain>
    </source>
</reference>
<keyword evidence="2" id="KW-1185">Reference proteome</keyword>
<evidence type="ECO:0000313" key="1">
    <source>
        <dbReference type="EMBL" id="AMX00325.1"/>
    </source>
</evidence>
<dbReference type="InterPro" id="IPR020323">
    <property type="entry name" value="DUF2716"/>
</dbReference>
<accession>A0A143HF22</accession>
<sequence length="163" mass="19746">MRNWVPLSKKEYGQNWNRIYRDFKFKPSTSIFPSFNVPHPYITYNVSGYFGDSSDLSAYDDLEEKVLDVFKECTMLGEYILALDWQHECYWINPRLEFERDEFGEWAIPIFPNGDYYFFIQKDFKWGFLGHPWENSITIFGKELIDAFNKNKPRMFRKILRQD</sequence>
<name>A0A143HF22_9BACL</name>
<organism evidence="1 2">
    <name type="scientific">Rummeliibacillus stabekisii</name>
    <dbReference type="NCBI Taxonomy" id="241244"/>
    <lineage>
        <taxon>Bacteria</taxon>
        <taxon>Bacillati</taxon>
        <taxon>Bacillota</taxon>
        <taxon>Bacilli</taxon>
        <taxon>Bacillales</taxon>
        <taxon>Caryophanaceae</taxon>
        <taxon>Rummeliibacillus</taxon>
    </lineage>
</organism>
<dbReference type="OrthoDB" id="80999at2"/>
<gene>
    <name evidence="1" type="ORF">ATY39_13445</name>
</gene>
<dbReference type="KEGG" id="rst:ATY39_13445"/>
<dbReference type="AlphaFoldDB" id="A0A143HF22"/>
<dbReference type="RefSeq" id="WP_066790593.1">
    <property type="nucleotide sequence ID" value="NZ_CP014806.1"/>
</dbReference>